<dbReference type="EMBL" id="SMYO01000006">
    <property type="protein sequence ID" value="TDK60856.1"/>
    <property type="molecule type" value="Genomic_DNA"/>
</dbReference>
<dbReference type="Proteomes" id="UP001178888">
    <property type="component" value="Unassembled WGS sequence"/>
</dbReference>
<evidence type="ECO:0000313" key="4">
    <source>
        <dbReference type="Proteomes" id="UP001178888"/>
    </source>
</evidence>
<dbReference type="EMBL" id="JAVGVR010000001">
    <property type="protein sequence ID" value="MDQ6598595.1"/>
    <property type="molecule type" value="Genomic_DNA"/>
</dbReference>
<evidence type="ECO:0000313" key="2">
    <source>
        <dbReference type="EMBL" id="TDK60856.1"/>
    </source>
</evidence>
<keyword evidence="4" id="KW-1185">Reference proteome</keyword>
<evidence type="ECO:0000313" key="1">
    <source>
        <dbReference type="EMBL" id="MDQ6598595.1"/>
    </source>
</evidence>
<accession>A0A4R5VR36</accession>
<comment type="caution">
    <text evidence="2">The sequence shown here is derived from an EMBL/GenBank/DDBJ whole genome shotgun (WGS) entry which is preliminary data.</text>
</comment>
<organism evidence="2 3">
    <name type="scientific">Bacillus salipaludis</name>
    <dbReference type="NCBI Taxonomy" id="2547811"/>
    <lineage>
        <taxon>Bacteria</taxon>
        <taxon>Bacillati</taxon>
        <taxon>Bacillota</taxon>
        <taxon>Bacilli</taxon>
        <taxon>Bacillales</taxon>
        <taxon>Bacillaceae</taxon>
        <taxon>Bacillus</taxon>
    </lineage>
</organism>
<dbReference type="AlphaFoldDB" id="A0A4R5VR36"/>
<gene>
    <name evidence="2" type="ORF">E2K98_14115</name>
    <name evidence="1" type="ORF">RCG21_19905</name>
</gene>
<reference evidence="1" key="2">
    <citation type="submission" date="2023-08" db="EMBL/GenBank/DDBJ databases">
        <title>Nitrogen cycling bacteria in agricultural field soils.</title>
        <authorList>
            <person name="Jang J."/>
        </authorList>
    </citation>
    <scope>NUCLEOTIDE SEQUENCE</scope>
    <source>
        <strain evidence="1">PS3-36</strain>
    </source>
</reference>
<dbReference type="Proteomes" id="UP000295132">
    <property type="component" value="Unassembled WGS sequence"/>
</dbReference>
<sequence>MASPQDDFRTAAAAMEQALADALNAAVKVQNPDTGFIERLLKLIIKKEIVLELLLEEFNNAG</sequence>
<dbReference type="RefSeq" id="WP_133335113.1">
    <property type="nucleotide sequence ID" value="NZ_JAVGVR010000001.1"/>
</dbReference>
<name>A0A4R5VR36_9BACI</name>
<proteinExistence type="predicted"/>
<reference evidence="2 3" key="1">
    <citation type="submission" date="2019-03" db="EMBL/GenBank/DDBJ databases">
        <title>Bacillus niacini sp. nov. a Nicotinate-Metabolizing Mesophile Isolated from Soil.</title>
        <authorList>
            <person name="Zhang G."/>
        </authorList>
    </citation>
    <scope>NUCLEOTIDE SEQUENCE [LARGE SCALE GENOMIC DNA]</scope>
    <source>
        <strain evidence="2 3">WN066</strain>
    </source>
</reference>
<protein>
    <submittedName>
        <fullName evidence="2">Uncharacterized protein</fullName>
    </submittedName>
</protein>
<evidence type="ECO:0000313" key="3">
    <source>
        <dbReference type="Proteomes" id="UP000295132"/>
    </source>
</evidence>